<sequence length="107" mass="11615">MSLSAESPLHNKGSAHGPRLELNPLVVPPLEEQRVASLQAARAAGLSAPQSYFQHGSLESLRRVPLRRWDLGASSCSLVEVEEEEEEEFESGAATRSLPPARQSLRG</sequence>
<gene>
    <name evidence="2" type="ORF">PLEPLA_LOCUS10918</name>
</gene>
<protein>
    <submittedName>
        <fullName evidence="2">Uncharacterized protein</fullName>
    </submittedName>
</protein>
<name>A0A9N7Y987_PLEPL</name>
<evidence type="ECO:0000256" key="1">
    <source>
        <dbReference type="SAM" id="MobiDB-lite"/>
    </source>
</evidence>
<proteinExistence type="predicted"/>
<dbReference type="AlphaFoldDB" id="A0A9N7Y987"/>
<dbReference type="EMBL" id="CADEAL010000627">
    <property type="protein sequence ID" value="CAB1423000.1"/>
    <property type="molecule type" value="Genomic_DNA"/>
</dbReference>
<dbReference type="Proteomes" id="UP001153269">
    <property type="component" value="Unassembled WGS sequence"/>
</dbReference>
<feature type="region of interest" description="Disordered" evidence="1">
    <location>
        <begin position="1"/>
        <end position="22"/>
    </location>
</feature>
<reference evidence="2" key="1">
    <citation type="submission" date="2020-03" db="EMBL/GenBank/DDBJ databases">
        <authorList>
            <person name="Weist P."/>
        </authorList>
    </citation>
    <scope>NUCLEOTIDE SEQUENCE</scope>
</reference>
<feature type="region of interest" description="Disordered" evidence="1">
    <location>
        <begin position="85"/>
        <end position="107"/>
    </location>
</feature>
<comment type="caution">
    <text evidence="2">The sequence shown here is derived from an EMBL/GenBank/DDBJ whole genome shotgun (WGS) entry which is preliminary data.</text>
</comment>
<accession>A0A9N7Y987</accession>
<evidence type="ECO:0000313" key="2">
    <source>
        <dbReference type="EMBL" id="CAB1423000.1"/>
    </source>
</evidence>
<organism evidence="2 3">
    <name type="scientific">Pleuronectes platessa</name>
    <name type="common">European plaice</name>
    <dbReference type="NCBI Taxonomy" id="8262"/>
    <lineage>
        <taxon>Eukaryota</taxon>
        <taxon>Metazoa</taxon>
        <taxon>Chordata</taxon>
        <taxon>Craniata</taxon>
        <taxon>Vertebrata</taxon>
        <taxon>Euteleostomi</taxon>
        <taxon>Actinopterygii</taxon>
        <taxon>Neopterygii</taxon>
        <taxon>Teleostei</taxon>
        <taxon>Neoteleostei</taxon>
        <taxon>Acanthomorphata</taxon>
        <taxon>Carangaria</taxon>
        <taxon>Pleuronectiformes</taxon>
        <taxon>Pleuronectoidei</taxon>
        <taxon>Pleuronectidae</taxon>
        <taxon>Pleuronectes</taxon>
    </lineage>
</organism>
<evidence type="ECO:0000313" key="3">
    <source>
        <dbReference type="Proteomes" id="UP001153269"/>
    </source>
</evidence>
<keyword evidence="3" id="KW-1185">Reference proteome</keyword>